<dbReference type="GO" id="GO:0006351">
    <property type="term" value="P:DNA-templated transcription"/>
    <property type="evidence" value="ECO:0007669"/>
    <property type="project" value="InterPro"/>
</dbReference>
<accession>A0A2A4CRP0</accession>
<dbReference type="GO" id="GO:0003677">
    <property type="term" value="F:DNA binding"/>
    <property type="evidence" value="ECO:0007669"/>
    <property type="project" value="InterPro"/>
</dbReference>
<proteinExistence type="predicted"/>
<sequence>MLQACCGRGSELGATITRAATSAATNQEEMHMELSLRRDREELVEAYGEELLNAELELEARMVSLGRDQIRKQIARSRELGNESGTAYGKTLIAKSVDTISAAIGRFIQKAEGAPGRQHIAVRYLKQVDSDVASYIALRMVIDGLTGKKQLLQRVAVVIGKRIEDEVRFSQFKDTYNRAYVRALEKAKKGTTYHRKKATMSGYERRFSDDEWNNWPEQDCLHLGMKLIEMITQTGLIEIGDEINTRRDTVKVIQPTAKLIEWIEREMAKSELLHPMNMPMVVKPLDWTDPYNGGYVTQDAQGKPDLTLAKLASITGWTVKELKTLLMEC</sequence>
<dbReference type="GO" id="GO:0003899">
    <property type="term" value="F:DNA-directed RNA polymerase activity"/>
    <property type="evidence" value="ECO:0007669"/>
    <property type="project" value="InterPro"/>
</dbReference>
<dbReference type="InterPro" id="IPR029262">
    <property type="entry name" value="RPOL_N"/>
</dbReference>
<dbReference type="AlphaFoldDB" id="A0A2A4CRP0"/>
<dbReference type="SUPFAM" id="SSF56672">
    <property type="entry name" value="DNA/RNA polymerases"/>
    <property type="match status" value="1"/>
</dbReference>
<dbReference type="InterPro" id="IPR043502">
    <property type="entry name" value="DNA/RNA_pol_sf"/>
</dbReference>
<dbReference type="OrthoDB" id="5465434at2"/>
<dbReference type="Proteomes" id="UP000243507">
    <property type="component" value="Unassembled WGS sequence"/>
</dbReference>
<name>A0A2A4CRP0_9RHOB</name>
<reference evidence="2 3" key="1">
    <citation type="submission" date="2017-09" db="EMBL/GenBank/DDBJ databases">
        <title>A multilocus sequence analysis scheme for characterization of bacteria in the genus Thioclava.</title>
        <authorList>
            <person name="Liu Y."/>
            <person name="Shao Z."/>
        </authorList>
    </citation>
    <scope>NUCLEOTIDE SEQUENCE [LARGE SCALE GENOMIC DNA]</scope>
    <source>
        <strain evidence="2 3">CAU 1312</strain>
    </source>
</reference>
<organism evidence="2 3">
    <name type="scientific">Pseudothioclava arenosa</name>
    <dbReference type="NCBI Taxonomy" id="1795308"/>
    <lineage>
        <taxon>Bacteria</taxon>
        <taxon>Pseudomonadati</taxon>
        <taxon>Pseudomonadota</taxon>
        <taxon>Alphaproteobacteria</taxon>
        <taxon>Rhodobacterales</taxon>
        <taxon>Paracoccaceae</taxon>
        <taxon>Pseudothioclava</taxon>
    </lineage>
</organism>
<evidence type="ECO:0000313" key="2">
    <source>
        <dbReference type="EMBL" id="PCD76764.1"/>
    </source>
</evidence>
<dbReference type="InterPro" id="IPR037159">
    <property type="entry name" value="RNA_POL_N_sf"/>
</dbReference>
<comment type="caution">
    <text evidence="2">The sequence shown here is derived from an EMBL/GenBank/DDBJ whole genome shotgun (WGS) entry which is preliminary data.</text>
</comment>
<dbReference type="Gene3D" id="1.10.1320.10">
    <property type="entry name" value="DNA-directed RNA polymerase, N-terminal domain"/>
    <property type="match status" value="1"/>
</dbReference>
<keyword evidence="3" id="KW-1185">Reference proteome</keyword>
<dbReference type="PANTHER" id="PTHR10102:SF0">
    <property type="entry name" value="DNA-DIRECTED RNA POLYMERASE, MITOCHONDRIAL"/>
    <property type="match status" value="1"/>
</dbReference>
<dbReference type="InterPro" id="IPR002092">
    <property type="entry name" value="DNA-dir_Rpol_phage-type"/>
</dbReference>
<dbReference type="SMART" id="SM01311">
    <property type="entry name" value="RPOL_N"/>
    <property type="match status" value="1"/>
</dbReference>
<dbReference type="PANTHER" id="PTHR10102">
    <property type="entry name" value="DNA-DIRECTED RNA POLYMERASE, MITOCHONDRIAL"/>
    <property type="match status" value="1"/>
</dbReference>
<dbReference type="EMBL" id="NTJD01000004">
    <property type="protein sequence ID" value="PCD76764.1"/>
    <property type="molecule type" value="Genomic_DNA"/>
</dbReference>
<gene>
    <name evidence="2" type="ORF">CLN94_06565</name>
</gene>
<dbReference type="Pfam" id="PF14700">
    <property type="entry name" value="RPOL_N"/>
    <property type="match status" value="1"/>
</dbReference>
<feature type="domain" description="DNA-directed RNA polymerase N-terminal" evidence="1">
    <location>
        <begin position="53"/>
        <end position="326"/>
    </location>
</feature>
<evidence type="ECO:0000313" key="3">
    <source>
        <dbReference type="Proteomes" id="UP000243507"/>
    </source>
</evidence>
<evidence type="ECO:0000259" key="1">
    <source>
        <dbReference type="SMART" id="SM01311"/>
    </source>
</evidence>
<protein>
    <recommendedName>
        <fullName evidence="1">DNA-directed RNA polymerase N-terminal domain-containing protein</fullName>
    </recommendedName>
</protein>